<protein>
    <submittedName>
        <fullName evidence="3">Uncharacterized protein</fullName>
    </submittedName>
</protein>
<evidence type="ECO:0000313" key="3">
    <source>
        <dbReference type="EMBL" id="KAG2225677.1"/>
    </source>
</evidence>
<dbReference type="PANTHER" id="PTHR24030:SF0">
    <property type="entry name" value="PROTEIN CMSS1"/>
    <property type="match status" value="1"/>
</dbReference>
<feature type="compositionally biased region" description="Basic residues" evidence="2">
    <location>
        <begin position="60"/>
        <end position="73"/>
    </location>
</feature>
<dbReference type="PANTHER" id="PTHR24030">
    <property type="entry name" value="PROTEIN CMSS1"/>
    <property type="match status" value="1"/>
</dbReference>
<dbReference type="InterPro" id="IPR032704">
    <property type="entry name" value="Cms1"/>
</dbReference>
<dbReference type="OrthoDB" id="1929311at2759"/>
<feature type="region of interest" description="Disordered" evidence="2">
    <location>
        <begin position="1"/>
        <end position="81"/>
    </location>
</feature>
<accession>A0A8H7SAB5</accession>
<dbReference type="InterPro" id="IPR027417">
    <property type="entry name" value="P-loop_NTPase"/>
</dbReference>
<dbReference type="Pfam" id="PF14617">
    <property type="entry name" value="CMS1"/>
    <property type="match status" value="1"/>
</dbReference>
<reference evidence="3 4" key="1">
    <citation type="submission" date="2020-12" db="EMBL/GenBank/DDBJ databases">
        <title>Metabolic potential, ecology and presence of endohyphal bacteria is reflected in genomic diversity of Mucoromycotina.</title>
        <authorList>
            <person name="Muszewska A."/>
            <person name="Okrasinska A."/>
            <person name="Steczkiewicz K."/>
            <person name="Drgas O."/>
            <person name="Orlowska M."/>
            <person name="Perlinska-Lenart U."/>
            <person name="Aleksandrzak-Piekarczyk T."/>
            <person name="Szatraj K."/>
            <person name="Zielenkiewicz U."/>
            <person name="Pilsyk S."/>
            <person name="Malc E."/>
            <person name="Mieczkowski P."/>
            <person name="Kruszewska J.S."/>
            <person name="Biernat P."/>
            <person name="Pawlowska J."/>
        </authorList>
    </citation>
    <scope>NUCLEOTIDE SEQUENCE [LARGE SCALE GENOMIC DNA]</scope>
    <source>
        <strain evidence="3 4">CBS 142.35</strain>
    </source>
</reference>
<dbReference type="AlphaFoldDB" id="A0A8H7SAB5"/>
<evidence type="ECO:0000256" key="2">
    <source>
        <dbReference type="SAM" id="MobiDB-lite"/>
    </source>
</evidence>
<keyword evidence="4" id="KW-1185">Reference proteome</keyword>
<proteinExistence type="predicted"/>
<dbReference type="GO" id="GO:0030686">
    <property type="term" value="C:90S preribosome"/>
    <property type="evidence" value="ECO:0007669"/>
    <property type="project" value="TreeGrafter"/>
</dbReference>
<dbReference type="GO" id="GO:0005634">
    <property type="term" value="C:nucleus"/>
    <property type="evidence" value="ECO:0007669"/>
    <property type="project" value="TreeGrafter"/>
</dbReference>
<name>A0A8H7SAB5_9FUNG</name>
<dbReference type="EMBL" id="JAEPRB010000025">
    <property type="protein sequence ID" value="KAG2225677.1"/>
    <property type="molecule type" value="Genomic_DNA"/>
</dbReference>
<dbReference type="Gene3D" id="3.40.50.300">
    <property type="entry name" value="P-loop containing nucleotide triphosphate hydrolases"/>
    <property type="match status" value="1"/>
</dbReference>
<gene>
    <name evidence="3" type="ORF">INT45_012149</name>
</gene>
<feature type="coiled-coil region" evidence="1">
    <location>
        <begin position="186"/>
        <end position="242"/>
    </location>
</feature>
<sequence length="280" mass="32231">MTDRPVSGDAIEDDFYLEDTIVSDNEVESSVTVGTKRKATSDSDNDDNESEQPKQQTPSKSKKKKQQQKKKRRANDPFQSLNHVYQTDRETQFQYVQDRQRSALPNLSQVELEEQILPQEQFVNNEQFKQPEHTLDTLPNYIKFGMLHHKKLDKKPEVQQPAVIVLTHAAMRAADLSRAMKPLGKVAKLFAKHMKIQEQAEFLKKEPVHLAVGTPNRVKALIEQEHIKLDNLELVVVDTERNAKRFTAFENDAVRGDLYHLLGSYIAPRMNDKKTRLGLF</sequence>
<keyword evidence="1" id="KW-0175">Coiled coil</keyword>
<comment type="caution">
    <text evidence="3">The sequence shown here is derived from an EMBL/GenBank/DDBJ whole genome shotgun (WGS) entry which is preliminary data.</text>
</comment>
<organism evidence="3 4">
    <name type="scientific">Circinella minor</name>
    <dbReference type="NCBI Taxonomy" id="1195481"/>
    <lineage>
        <taxon>Eukaryota</taxon>
        <taxon>Fungi</taxon>
        <taxon>Fungi incertae sedis</taxon>
        <taxon>Mucoromycota</taxon>
        <taxon>Mucoromycotina</taxon>
        <taxon>Mucoromycetes</taxon>
        <taxon>Mucorales</taxon>
        <taxon>Lichtheimiaceae</taxon>
        <taxon>Circinella</taxon>
    </lineage>
</organism>
<dbReference type="SUPFAM" id="SSF52540">
    <property type="entry name" value="P-loop containing nucleoside triphosphate hydrolases"/>
    <property type="match status" value="1"/>
</dbReference>
<evidence type="ECO:0000256" key="1">
    <source>
        <dbReference type="SAM" id="Coils"/>
    </source>
</evidence>
<dbReference type="Proteomes" id="UP000646827">
    <property type="component" value="Unassembled WGS sequence"/>
</dbReference>
<evidence type="ECO:0000313" key="4">
    <source>
        <dbReference type="Proteomes" id="UP000646827"/>
    </source>
</evidence>